<dbReference type="AlphaFoldDB" id="A0A1H7L6H7"/>
<evidence type="ECO:0000313" key="3">
    <source>
        <dbReference type="Proteomes" id="UP000198990"/>
    </source>
</evidence>
<dbReference type="RefSeq" id="WP_091621331.1">
    <property type="nucleotide sequence ID" value="NZ_FNZN01000002.1"/>
</dbReference>
<organism evidence="2 3">
    <name type="scientific">Maribacter orientalis</name>
    <dbReference type="NCBI Taxonomy" id="228957"/>
    <lineage>
        <taxon>Bacteria</taxon>
        <taxon>Pseudomonadati</taxon>
        <taxon>Bacteroidota</taxon>
        <taxon>Flavobacteriia</taxon>
        <taxon>Flavobacteriales</taxon>
        <taxon>Flavobacteriaceae</taxon>
        <taxon>Maribacter</taxon>
    </lineage>
</organism>
<dbReference type="InterPro" id="IPR023210">
    <property type="entry name" value="NADP_OxRdtase_dom"/>
</dbReference>
<accession>A0A1H7L6H7</accession>
<dbReference type="InterPro" id="IPR020471">
    <property type="entry name" value="AKR"/>
</dbReference>
<evidence type="ECO:0000259" key="1">
    <source>
        <dbReference type="Pfam" id="PF00248"/>
    </source>
</evidence>
<evidence type="ECO:0000313" key="2">
    <source>
        <dbReference type="EMBL" id="SEK94601.1"/>
    </source>
</evidence>
<dbReference type="InterPro" id="IPR036812">
    <property type="entry name" value="NAD(P)_OxRdtase_dom_sf"/>
</dbReference>
<dbReference type="STRING" id="228957.SAMN04488008_102489"/>
<sequence length="291" mass="33697">MNNTLKYSRIIAGTMTWGKWGKQHSTKAMIELINHCLENNITTFDHADIYGDYTNEEQFGKAFAKSVIKRENIQLISKCGIQFDAEERVNKVKHYDYNRDYIIWSVERSLKMLRTEYLDLLLLHRPSPLMNPAEIAEAIRKLKKEGKIKQFGVSNFTPSQIKFIEKETRVDANQVEYSLSSNEVMNDGTLDDCIIHDRLAMSWSPLGNYFREKSQSNKRIKDVLSVLTKKYNATEDQLLLAWILKHPSKIHPVVGTATPKRLKMAMEAVNIEMELQDWFILLEANEGHEVA</sequence>
<dbReference type="Gene3D" id="3.20.20.100">
    <property type="entry name" value="NADP-dependent oxidoreductase domain"/>
    <property type="match status" value="1"/>
</dbReference>
<proteinExistence type="predicted"/>
<gene>
    <name evidence="2" type="ORF">SAMN04488008_102489</name>
</gene>
<dbReference type="GO" id="GO:0016491">
    <property type="term" value="F:oxidoreductase activity"/>
    <property type="evidence" value="ECO:0007669"/>
    <property type="project" value="InterPro"/>
</dbReference>
<keyword evidence="3" id="KW-1185">Reference proteome</keyword>
<dbReference type="OrthoDB" id="9773828at2"/>
<dbReference type="PANTHER" id="PTHR43364">
    <property type="entry name" value="NADH-SPECIFIC METHYLGLYOXAL REDUCTASE-RELATED"/>
    <property type="match status" value="1"/>
</dbReference>
<reference evidence="3" key="1">
    <citation type="submission" date="2016-10" db="EMBL/GenBank/DDBJ databases">
        <authorList>
            <person name="Varghese N."/>
            <person name="Submissions S."/>
        </authorList>
    </citation>
    <scope>NUCLEOTIDE SEQUENCE [LARGE SCALE GENOMIC DNA]</scope>
    <source>
        <strain evidence="3">DSM 16471</strain>
    </source>
</reference>
<dbReference type="InterPro" id="IPR050523">
    <property type="entry name" value="AKR_Detox_Biosynth"/>
</dbReference>
<dbReference type="EMBL" id="FNZN01000002">
    <property type="protein sequence ID" value="SEK94601.1"/>
    <property type="molecule type" value="Genomic_DNA"/>
</dbReference>
<dbReference type="SUPFAM" id="SSF51430">
    <property type="entry name" value="NAD(P)-linked oxidoreductase"/>
    <property type="match status" value="1"/>
</dbReference>
<protein>
    <submittedName>
        <fullName evidence="2">Predicted oxidoreductase</fullName>
    </submittedName>
</protein>
<dbReference type="PRINTS" id="PR00069">
    <property type="entry name" value="ALDKETRDTASE"/>
</dbReference>
<dbReference type="Pfam" id="PF00248">
    <property type="entry name" value="Aldo_ket_red"/>
    <property type="match status" value="1"/>
</dbReference>
<feature type="domain" description="NADP-dependent oxidoreductase" evidence="1">
    <location>
        <begin position="9"/>
        <end position="278"/>
    </location>
</feature>
<dbReference type="Proteomes" id="UP000198990">
    <property type="component" value="Unassembled WGS sequence"/>
</dbReference>
<dbReference type="PANTHER" id="PTHR43364:SF1">
    <property type="entry name" value="OXIDOREDUCTASE YDHF"/>
    <property type="match status" value="1"/>
</dbReference>
<dbReference type="GO" id="GO:0005829">
    <property type="term" value="C:cytosol"/>
    <property type="evidence" value="ECO:0007669"/>
    <property type="project" value="TreeGrafter"/>
</dbReference>
<name>A0A1H7L6H7_9FLAO</name>